<evidence type="ECO:0000313" key="2">
    <source>
        <dbReference type="EMBL" id="MDR7362795.1"/>
    </source>
</evidence>
<evidence type="ECO:0000256" key="1">
    <source>
        <dbReference type="SAM" id="SignalP"/>
    </source>
</evidence>
<protein>
    <submittedName>
        <fullName evidence="2">Uncharacterized protein</fullName>
    </submittedName>
</protein>
<sequence length="37" mass="3807">MSKLVRAIVSGLFVVTAVAAPAVLGTETAQAKDVWCC</sequence>
<keyword evidence="3" id="KW-1185">Reference proteome</keyword>
<reference evidence="2 3" key="1">
    <citation type="submission" date="2023-07" db="EMBL/GenBank/DDBJ databases">
        <title>Sequencing the genomes of 1000 actinobacteria strains.</title>
        <authorList>
            <person name="Klenk H.-P."/>
        </authorList>
    </citation>
    <scope>NUCLEOTIDE SEQUENCE [LARGE SCALE GENOMIC DNA]</scope>
    <source>
        <strain evidence="2 3">DSM 19426</strain>
    </source>
</reference>
<organism evidence="2 3">
    <name type="scientific">Nocardioides marmoribigeumensis</name>
    <dbReference type="NCBI Taxonomy" id="433649"/>
    <lineage>
        <taxon>Bacteria</taxon>
        <taxon>Bacillati</taxon>
        <taxon>Actinomycetota</taxon>
        <taxon>Actinomycetes</taxon>
        <taxon>Propionibacteriales</taxon>
        <taxon>Nocardioidaceae</taxon>
        <taxon>Nocardioides</taxon>
    </lineage>
</organism>
<comment type="caution">
    <text evidence="2">The sequence shown here is derived from an EMBL/GenBank/DDBJ whole genome shotgun (WGS) entry which is preliminary data.</text>
</comment>
<name>A0ABU2BVX7_9ACTN</name>
<feature type="chain" id="PRO_5045371275" evidence="1">
    <location>
        <begin position="20"/>
        <end position="37"/>
    </location>
</feature>
<evidence type="ECO:0000313" key="3">
    <source>
        <dbReference type="Proteomes" id="UP001183648"/>
    </source>
</evidence>
<accession>A0ABU2BVX7</accession>
<gene>
    <name evidence="2" type="ORF">J2S63_002348</name>
</gene>
<keyword evidence="1" id="KW-0732">Signal</keyword>
<proteinExistence type="predicted"/>
<feature type="signal peptide" evidence="1">
    <location>
        <begin position="1"/>
        <end position="19"/>
    </location>
</feature>
<dbReference type="Proteomes" id="UP001183648">
    <property type="component" value="Unassembled WGS sequence"/>
</dbReference>
<dbReference type="EMBL" id="JAVDYG010000001">
    <property type="protein sequence ID" value="MDR7362795.1"/>
    <property type="molecule type" value="Genomic_DNA"/>
</dbReference>